<dbReference type="AlphaFoldDB" id="A0AAN6NUE5"/>
<evidence type="ECO:0000313" key="2">
    <source>
        <dbReference type="EMBL" id="KAK3952080.1"/>
    </source>
</evidence>
<reference evidence="2" key="1">
    <citation type="journal article" date="2023" name="Mol. Phylogenet. Evol.">
        <title>Genome-scale phylogeny and comparative genomics of the fungal order Sordariales.</title>
        <authorList>
            <person name="Hensen N."/>
            <person name="Bonometti L."/>
            <person name="Westerberg I."/>
            <person name="Brannstrom I.O."/>
            <person name="Guillou S."/>
            <person name="Cros-Aarteil S."/>
            <person name="Calhoun S."/>
            <person name="Haridas S."/>
            <person name="Kuo A."/>
            <person name="Mondo S."/>
            <person name="Pangilinan J."/>
            <person name="Riley R."/>
            <person name="LaButti K."/>
            <person name="Andreopoulos B."/>
            <person name="Lipzen A."/>
            <person name="Chen C."/>
            <person name="Yan M."/>
            <person name="Daum C."/>
            <person name="Ng V."/>
            <person name="Clum A."/>
            <person name="Steindorff A."/>
            <person name="Ohm R.A."/>
            <person name="Martin F."/>
            <person name="Silar P."/>
            <person name="Natvig D.O."/>
            <person name="Lalanne C."/>
            <person name="Gautier V."/>
            <person name="Ament-Velasquez S.L."/>
            <person name="Kruys A."/>
            <person name="Hutchinson M.I."/>
            <person name="Powell A.J."/>
            <person name="Barry K."/>
            <person name="Miller A.N."/>
            <person name="Grigoriev I.V."/>
            <person name="Debuchy R."/>
            <person name="Gladieux P."/>
            <person name="Hiltunen Thoren M."/>
            <person name="Johannesson H."/>
        </authorList>
    </citation>
    <scope>NUCLEOTIDE SEQUENCE</scope>
    <source>
        <strain evidence="2">CBS 626.80</strain>
    </source>
</reference>
<name>A0AAN6NUE5_9PEZI</name>
<keyword evidence="1" id="KW-0472">Membrane</keyword>
<gene>
    <name evidence="2" type="ORF">QBC32DRAFT_342493</name>
</gene>
<keyword evidence="3" id="KW-1185">Reference proteome</keyword>
<protein>
    <submittedName>
        <fullName evidence="2">Uncharacterized protein</fullName>
    </submittedName>
</protein>
<dbReference type="EMBL" id="MU859132">
    <property type="protein sequence ID" value="KAK3952080.1"/>
    <property type="molecule type" value="Genomic_DNA"/>
</dbReference>
<sequence length="92" mass="10146">MQKCWLSPSSGVVVNAMFIVRASLVAVGALSLSLRGRYVPANVSGGRWDGNPVWVVTRSKFLCWGREDLQCQLSRNQKSPTRLNQGQAKGRL</sequence>
<reference evidence="2" key="2">
    <citation type="submission" date="2023-06" db="EMBL/GenBank/DDBJ databases">
        <authorList>
            <consortium name="Lawrence Berkeley National Laboratory"/>
            <person name="Mondo S.J."/>
            <person name="Hensen N."/>
            <person name="Bonometti L."/>
            <person name="Westerberg I."/>
            <person name="Brannstrom I.O."/>
            <person name="Guillou S."/>
            <person name="Cros-Aarteil S."/>
            <person name="Calhoun S."/>
            <person name="Haridas S."/>
            <person name="Kuo A."/>
            <person name="Pangilinan J."/>
            <person name="Riley R."/>
            <person name="Labutti K."/>
            <person name="Andreopoulos B."/>
            <person name="Lipzen A."/>
            <person name="Chen C."/>
            <person name="Yanf M."/>
            <person name="Daum C."/>
            <person name="Ng V."/>
            <person name="Clum A."/>
            <person name="Steindorff A."/>
            <person name="Ohm R."/>
            <person name="Martin F."/>
            <person name="Silar P."/>
            <person name="Natvig D."/>
            <person name="Lalanne C."/>
            <person name="Gautier V."/>
            <person name="Ament-Velasquez S.L."/>
            <person name="Kruys A."/>
            <person name="Hutchinson M.I."/>
            <person name="Powell A.J."/>
            <person name="Barry K."/>
            <person name="Miller A.N."/>
            <person name="Grigoriev I.V."/>
            <person name="Debuchy R."/>
            <person name="Gladieux P."/>
            <person name="Thoren M.H."/>
            <person name="Johannesson H."/>
        </authorList>
    </citation>
    <scope>NUCLEOTIDE SEQUENCE</scope>
    <source>
        <strain evidence="2">CBS 626.80</strain>
    </source>
</reference>
<proteinExistence type="predicted"/>
<organism evidence="2 3">
    <name type="scientific">Pseudoneurospora amorphoporcata</name>
    <dbReference type="NCBI Taxonomy" id="241081"/>
    <lineage>
        <taxon>Eukaryota</taxon>
        <taxon>Fungi</taxon>
        <taxon>Dikarya</taxon>
        <taxon>Ascomycota</taxon>
        <taxon>Pezizomycotina</taxon>
        <taxon>Sordariomycetes</taxon>
        <taxon>Sordariomycetidae</taxon>
        <taxon>Sordariales</taxon>
        <taxon>Sordariaceae</taxon>
        <taxon>Pseudoneurospora</taxon>
    </lineage>
</organism>
<dbReference type="Proteomes" id="UP001303222">
    <property type="component" value="Unassembled WGS sequence"/>
</dbReference>
<comment type="caution">
    <text evidence="2">The sequence shown here is derived from an EMBL/GenBank/DDBJ whole genome shotgun (WGS) entry which is preliminary data.</text>
</comment>
<evidence type="ECO:0000313" key="3">
    <source>
        <dbReference type="Proteomes" id="UP001303222"/>
    </source>
</evidence>
<accession>A0AAN6NUE5</accession>
<feature type="transmembrane region" description="Helical" evidence="1">
    <location>
        <begin position="12"/>
        <end position="34"/>
    </location>
</feature>
<keyword evidence="1" id="KW-0812">Transmembrane</keyword>
<evidence type="ECO:0000256" key="1">
    <source>
        <dbReference type="SAM" id="Phobius"/>
    </source>
</evidence>
<keyword evidence="1" id="KW-1133">Transmembrane helix</keyword>